<dbReference type="AlphaFoldDB" id="F5YKE6"/>
<organism evidence="1 2">
    <name type="scientific">Treponema primitia (strain ATCC BAA-887 / DSM 12427 / ZAS-2)</name>
    <dbReference type="NCBI Taxonomy" id="545694"/>
    <lineage>
        <taxon>Bacteria</taxon>
        <taxon>Pseudomonadati</taxon>
        <taxon>Spirochaetota</taxon>
        <taxon>Spirochaetia</taxon>
        <taxon>Spirochaetales</taxon>
        <taxon>Treponemataceae</taxon>
        <taxon>Treponema</taxon>
    </lineage>
</organism>
<dbReference type="Pfam" id="PF17239">
    <property type="entry name" value="DUF5312"/>
    <property type="match status" value="1"/>
</dbReference>
<accession>F5YKE6</accession>
<gene>
    <name evidence="1" type="ordered locus">TREPR_1989</name>
</gene>
<dbReference type="KEGG" id="tpi:TREPR_1989"/>
<dbReference type="STRING" id="545694.TREPR_1989"/>
<protein>
    <submittedName>
        <fullName evidence="1">Uncharacterized protein</fullName>
    </submittedName>
</protein>
<keyword evidence="2" id="KW-1185">Reference proteome</keyword>
<dbReference type="RefSeq" id="WP_015708165.1">
    <property type="nucleotide sequence ID" value="NC_015578.1"/>
</dbReference>
<sequence>MPDDLIGKVISIISGGEEPDSEKKTLLKLVVKEISQNKYAKFFRLKSEEIDPSFAAYIYEIYKIVYPACAFVQNTAKLSRVKHISVEAFMDKGTLELARKLRPEVVQERVKAQEPKVVSAQLKEDLNSFVAVFDSKRIANINRCYNLNTALIQFAQFNFLSILRRFDTGLPEGNGPYTPRFQPAKAADLIEELRQFRAVIQHLEPGDDWKNALTILKIARDGQELIPLNQWNMLLMNLREFKNSNIIELIGQYTTKNPVWRVKSEPIDEQLAENWLEAKRSDVQGVIDRIVTSQRNGQIETLATAVFGTPEVTRLQYYNQETTDACNDIGLDGFLYAGAMNYLTAFVQDFLSKEMQELCDILLVRGQWIINSQSMEMSNAIHTINDATESAADLDLLLSETGTFGPRFSQALVQADRNKTQARFIDHVAGELDETALTLINTAVQSLVVVGKHMKNLLGDTQKSPPELIINWKELGYFTKVPISQRITEAYKKINYFVQLMLLLTHPESA</sequence>
<dbReference type="HOGENOM" id="CLU_038261_0_0_12"/>
<dbReference type="InterPro" id="IPR035196">
    <property type="entry name" value="DUF5312"/>
</dbReference>
<evidence type="ECO:0000313" key="1">
    <source>
        <dbReference type="EMBL" id="AEF85923.1"/>
    </source>
</evidence>
<dbReference type="Proteomes" id="UP000009223">
    <property type="component" value="Chromosome"/>
</dbReference>
<dbReference type="eggNOG" id="ENOG5033D6N">
    <property type="taxonomic scope" value="Bacteria"/>
</dbReference>
<reference evidence="1 2" key="2">
    <citation type="journal article" date="2011" name="ISME J.">
        <title>RNA-seq reveals cooperative metabolic interactions between two termite-gut spirochete species in co-culture.</title>
        <authorList>
            <person name="Rosenthal A.Z."/>
            <person name="Matson E.G."/>
            <person name="Eldar A."/>
            <person name="Leadbetter J.R."/>
        </authorList>
    </citation>
    <scope>NUCLEOTIDE SEQUENCE [LARGE SCALE GENOMIC DNA]</scope>
    <source>
        <strain evidence="2">ATCC BAA-887 / DSM 12427 / ZAS-2</strain>
    </source>
</reference>
<reference evidence="2" key="1">
    <citation type="submission" date="2009-12" db="EMBL/GenBank/DDBJ databases">
        <title>Complete sequence of Treponema primitia strain ZAS-2.</title>
        <authorList>
            <person name="Tetu S.G."/>
            <person name="Matson E."/>
            <person name="Ren Q."/>
            <person name="Seshadri R."/>
            <person name="Elbourne L."/>
            <person name="Hassan K.A."/>
            <person name="Durkin A."/>
            <person name="Radune D."/>
            <person name="Mohamoud Y."/>
            <person name="Shay R."/>
            <person name="Jin S."/>
            <person name="Zhang X."/>
            <person name="Lucey K."/>
            <person name="Ballor N.R."/>
            <person name="Ottesen E."/>
            <person name="Rosenthal R."/>
            <person name="Allen A."/>
            <person name="Leadbetter J.R."/>
            <person name="Paulsen I.T."/>
        </authorList>
    </citation>
    <scope>NUCLEOTIDE SEQUENCE [LARGE SCALE GENOMIC DNA]</scope>
    <source>
        <strain evidence="2">ATCC BAA-887 / DSM 12427 / ZAS-2</strain>
    </source>
</reference>
<name>F5YKE6_TREPZ</name>
<dbReference type="OrthoDB" id="349962at2"/>
<proteinExistence type="predicted"/>
<dbReference type="EMBL" id="CP001843">
    <property type="protein sequence ID" value="AEF85923.1"/>
    <property type="molecule type" value="Genomic_DNA"/>
</dbReference>
<evidence type="ECO:0000313" key="2">
    <source>
        <dbReference type="Proteomes" id="UP000009223"/>
    </source>
</evidence>